<gene>
    <name evidence="4" type="ORF">CYJ27_07195</name>
    <name evidence="3" type="ORF">HMPREF3187_00743</name>
</gene>
<dbReference type="Gene3D" id="3.30.370.10">
    <property type="entry name" value="Barstar-like"/>
    <property type="match status" value="1"/>
</dbReference>
<dbReference type="Pfam" id="PF01337">
    <property type="entry name" value="Barstar"/>
    <property type="match status" value="1"/>
</dbReference>
<keyword evidence="6" id="KW-1185">Reference proteome</keyword>
<organism evidence="3 5">
    <name type="scientific">Aerococcus christensenii</name>
    <dbReference type="NCBI Taxonomy" id="87541"/>
    <lineage>
        <taxon>Bacteria</taxon>
        <taxon>Bacillati</taxon>
        <taxon>Bacillota</taxon>
        <taxon>Bacilli</taxon>
        <taxon>Lactobacillales</taxon>
        <taxon>Aerococcaceae</taxon>
        <taxon>Aerococcus</taxon>
    </lineage>
</organism>
<name>A0A0X8F847_9LACT</name>
<dbReference type="InterPro" id="IPR000468">
    <property type="entry name" value="Barstar"/>
</dbReference>
<sequence>MTQERTVVVTWKALNHFSDLYCIFNPIFLSQKAEVDNLDALYDQLTSVSRPLKIIIQGREHIMQEQDCPAQRVVDLLENAAEENETLQLEWE</sequence>
<dbReference type="RefSeq" id="WP_060776818.1">
    <property type="nucleotide sequence ID" value="NZ_CP014159.1"/>
</dbReference>
<dbReference type="Proteomes" id="UP000070422">
    <property type="component" value="Unassembled WGS sequence"/>
</dbReference>
<dbReference type="STRING" id="87541.AWM71_04375"/>
<dbReference type="EMBL" id="LSCQ01000039">
    <property type="protein sequence ID" value="KXB36687.1"/>
    <property type="molecule type" value="Genomic_DNA"/>
</dbReference>
<feature type="domain" description="Barstar (barnase inhibitor)" evidence="2">
    <location>
        <begin position="28"/>
        <end position="84"/>
    </location>
</feature>
<dbReference type="EMBL" id="PKGZ01000007">
    <property type="protein sequence ID" value="PKY90875.1"/>
    <property type="molecule type" value="Genomic_DNA"/>
</dbReference>
<dbReference type="PATRIC" id="fig|87541.4.peg.742"/>
<dbReference type="AlphaFoldDB" id="A0A0X8F847"/>
<evidence type="ECO:0000313" key="5">
    <source>
        <dbReference type="Proteomes" id="UP000070422"/>
    </source>
</evidence>
<evidence type="ECO:0000313" key="6">
    <source>
        <dbReference type="Proteomes" id="UP000234775"/>
    </source>
</evidence>
<protein>
    <recommendedName>
        <fullName evidence="2">Barstar (barnase inhibitor) domain-containing protein</fullName>
    </recommendedName>
</protein>
<evidence type="ECO:0000313" key="3">
    <source>
        <dbReference type="EMBL" id="KXB36687.1"/>
    </source>
</evidence>
<dbReference type="SUPFAM" id="SSF52038">
    <property type="entry name" value="Barstar-related"/>
    <property type="match status" value="1"/>
</dbReference>
<dbReference type="KEGG" id="acg:AWM71_04375"/>
<dbReference type="InterPro" id="IPR035905">
    <property type="entry name" value="Barstar-like_sf"/>
</dbReference>
<evidence type="ECO:0000259" key="2">
    <source>
        <dbReference type="Pfam" id="PF01337"/>
    </source>
</evidence>
<proteinExistence type="inferred from homology"/>
<comment type="similarity">
    <text evidence="1">Belongs to the barstar family.</text>
</comment>
<reference evidence="3 5" key="1">
    <citation type="submission" date="2016-01" db="EMBL/GenBank/DDBJ databases">
        <authorList>
            <person name="Oliw E.H."/>
        </authorList>
    </citation>
    <scope>NUCLEOTIDE SEQUENCE [LARGE SCALE GENOMIC DNA]</scope>
    <source>
        <strain evidence="3 5">KA00635</strain>
    </source>
</reference>
<reference evidence="4 6" key="2">
    <citation type="submission" date="2017-12" db="EMBL/GenBank/DDBJ databases">
        <title>Phylogenetic diversity of female urinary microbiome.</title>
        <authorList>
            <person name="Thomas-White K."/>
            <person name="Wolfe A.J."/>
        </authorList>
    </citation>
    <scope>NUCLEOTIDE SEQUENCE [LARGE SCALE GENOMIC DNA]</scope>
    <source>
        <strain evidence="4 6">UMB0844</strain>
    </source>
</reference>
<evidence type="ECO:0000313" key="4">
    <source>
        <dbReference type="EMBL" id="PKY90875.1"/>
    </source>
</evidence>
<evidence type="ECO:0000256" key="1">
    <source>
        <dbReference type="ARBA" id="ARBA00006845"/>
    </source>
</evidence>
<comment type="caution">
    <text evidence="3">The sequence shown here is derived from an EMBL/GenBank/DDBJ whole genome shotgun (WGS) entry which is preliminary data.</text>
</comment>
<dbReference type="Proteomes" id="UP000234775">
    <property type="component" value="Unassembled WGS sequence"/>
</dbReference>
<accession>A0A0X8F847</accession>